<evidence type="ECO:0000256" key="1">
    <source>
        <dbReference type="SAM" id="Phobius"/>
    </source>
</evidence>
<feature type="transmembrane region" description="Helical" evidence="1">
    <location>
        <begin position="112"/>
        <end position="133"/>
    </location>
</feature>
<dbReference type="RefSeq" id="WP_109606009.1">
    <property type="nucleotide sequence ID" value="NZ_QGGI01000020.1"/>
</dbReference>
<sequence>MKFSKKINYFYKIGFYFLSLDILFGIFFVLNCFDKDMNIKSLDSIFNLYGIILIIFMLIGLFTFYLFKKMLVKRNLSVELKKVESINFEYMSFFYTYIMPLIFVNFGDKRNYLITFILLFFIGVIYIRTNLYYSNPILAIYGFKIYRVEYESKNKVQKKILISKDDLHVDDHIVYQLLSDDIIYGGKNR</sequence>
<accession>A0AA45HHY2</accession>
<name>A0AA45HHY2_9BACT</name>
<protein>
    <submittedName>
        <fullName evidence="2">Uncharacterized protein</fullName>
    </submittedName>
</protein>
<keyword evidence="1" id="KW-1133">Transmembrane helix</keyword>
<keyword evidence="3" id="KW-1185">Reference proteome</keyword>
<keyword evidence="1" id="KW-0812">Transmembrane</keyword>
<dbReference type="Proteomes" id="UP000245921">
    <property type="component" value="Unassembled WGS sequence"/>
</dbReference>
<dbReference type="NCBIfam" id="NF041622">
    <property type="entry name" value="KwaA"/>
    <property type="match status" value="1"/>
</dbReference>
<proteinExistence type="predicted"/>
<evidence type="ECO:0000313" key="3">
    <source>
        <dbReference type="Proteomes" id="UP000245921"/>
    </source>
</evidence>
<dbReference type="EMBL" id="QGGI01000020">
    <property type="protein sequence ID" value="PWJ88080.1"/>
    <property type="molecule type" value="Genomic_DNA"/>
</dbReference>
<evidence type="ECO:0000313" key="2">
    <source>
        <dbReference type="EMBL" id="PWJ88080.1"/>
    </source>
</evidence>
<reference evidence="2 3" key="1">
    <citation type="submission" date="2018-05" db="EMBL/GenBank/DDBJ databases">
        <title>Genomic Encyclopedia of Type Strains, Phase IV (KMG-IV): sequencing the most valuable type-strain genomes for metagenomic binning, comparative biology and taxonomic classification.</title>
        <authorList>
            <person name="Goeker M."/>
        </authorList>
    </citation>
    <scope>NUCLEOTIDE SEQUENCE [LARGE SCALE GENOMIC DNA]</scope>
    <source>
        <strain evidence="2 3">DSM 24906</strain>
    </source>
</reference>
<organism evidence="2 3">
    <name type="scientific">Oceanotoga teriensis</name>
    <dbReference type="NCBI Taxonomy" id="515440"/>
    <lineage>
        <taxon>Bacteria</taxon>
        <taxon>Thermotogati</taxon>
        <taxon>Thermotogota</taxon>
        <taxon>Thermotogae</taxon>
        <taxon>Petrotogales</taxon>
        <taxon>Petrotogaceae</taxon>
        <taxon>Oceanotoga</taxon>
    </lineage>
</organism>
<gene>
    <name evidence="2" type="ORF">C7380_12018</name>
</gene>
<feature type="transmembrane region" description="Helical" evidence="1">
    <location>
        <begin position="88"/>
        <end position="106"/>
    </location>
</feature>
<feature type="transmembrane region" description="Helical" evidence="1">
    <location>
        <begin position="9"/>
        <end position="30"/>
    </location>
</feature>
<comment type="caution">
    <text evidence="2">The sequence shown here is derived from an EMBL/GenBank/DDBJ whole genome shotgun (WGS) entry which is preliminary data.</text>
</comment>
<dbReference type="AlphaFoldDB" id="A0AA45HHY2"/>
<dbReference type="InterPro" id="IPR048118">
    <property type="entry name" value="KwaA"/>
</dbReference>
<keyword evidence="1" id="KW-0472">Membrane</keyword>
<feature type="transmembrane region" description="Helical" evidence="1">
    <location>
        <begin position="45"/>
        <end position="67"/>
    </location>
</feature>